<dbReference type="CDD" id="cd15482">
    <property type="entry name" value="Sialidase_non-viral"/>
    <property type="match status" value="2"/>
</dbReference>
<proteinExistence type="predicted"/>
<dbReference type="RefSeq" id="WP_068604234.1">
    <property type="nucleotide sequence ID" value="NZ_CP011388.1"/>
</dbReference>
<dbReference type="Proteomes" id="UP000076927">
    <property type="component" value="Chromosome"/>
</dbReference>
<dbReference type="STRING" id="1178515.SY83_03300"/>
<evidence type="ECO:0000313" key="2">
    <source>
        <dbReference type="Proteomes" id="UP000076927"/>
    </source>
</evidence>
<protein>
    <recommendedName>
        <fullName evidence="3">Exo-alpha-sialidase</fullName>
    </recommendedName>
</protein>
<name>A0A172TEL4_9BACL</name>
<accession>A0A172TEL4</accession>
<sequence>MGINVNITANLPGAHQEPSIAVNQLNPKIMAVVATDTGTGVARTGLYRSTDGGLTWITGLLPLPAGFGGAEAASIDYTFPNRFIVIVHAFNNFADGSIFVYVSDDNGVTWTDPIVVAQGFGFDLHNDEPYIAFDRTSASPYRGYAYATYTPLYDIEYSVGNSGIFFRRSVDGGFNWLTPIRISSVRGYTDRASIAVGVSGEVYVGYIRTGPTMPQFFVRISYDGGATFFPDPTFRGAIGISSVVLPPTPLPVPGYQFRVLTIASLAADVSATPTAGNVYAAWQDFRKGYSEILFCRSPDGQLWSEPVTISHGVPFSQSFQPSITVAPATGKIYCIYYTNVSNGFLLDCYVAESTDGGNSFINRRVSLQSFNPVIAPPINLLADYITARTTAPETLAAVWTDTRTGKQDVFFGT</sequence>
<dbReference type="PATRIC" id="fig|1178515.4.peg.651"/>
<dbReference type="KEGG" id="pswu:SY83_03300"/>
<dbReference type="SUPFAM" id="SSF50939">
    <property type="entry name" value="Sialidases"/>
    <property type="match status" value="1"/>
</dbReference>
<dbReference type="Gene3D" id="2.130.10.10">
    <property type="entry name" value="YVTN repeat-like/Quinoprotein amine dehydrogenase"/>
    <property type="match status" value="1"/>
</dbReference>
<dbReference type="AlphaFoldDB" id="A0A172TEL4"/>
<dbReference type="EMBL" id="CP011388">
    <property type="protein sequence ID" value="ANE45505.1"/>
    <property type="molecule type" value="Genomic_DNA"/>
</dbReference>
<evidence type="ECO:0000313" key="1">
    <source>
        <dbReference type="EMBL" id="ANE45505.1"/>
    </source>
</evidence>
<organism evidence="1 2">
    <name type="scientific">Paenibacillus swuensis</name>
    <dbReference type="NCBI Taxonomy" id="1178515"/>
    <lineage>
        <taxon>Bacteria</taxon>
        <taxon>Bacillati</taxon>
        <taxon>Bacillota</taxon>
        <taxon>Bacilli</taxon>
        <taxon>Bacillales</taxon>
        <taxon>Paenibacillaceae</taxon>
        <taxon>Paenibacillus</taxon>
    </lineage>
</organism>
<dbReference type="OrthoDB" id="2514479at2"/>
<evidence type="ECO:0008006" key="3">
    <source>
        <dbReference type="Google" id="ProtNLM"/>
    </source>
</evidence>
<dbReference type="InterPro" id="IPR036278">
    <property type="entry name" value="Sialidase_sf"/>
</dbReference>
<dbReference type="InterPro" id="IPR015943">
    <property type="entry name" value="WD40/YVTN_repeat-like_dom_sf"/>
</dbReference>
<reference evidence="1 2" key="1">
    <citation type="submission" date="2015-01" db="EMBL/GenBank/DDBJ databases">
        <title>Paenibacillus swuensis/DY6/whole genome sequencing.</title>
        <authorList>
            <person name="Kim M.K."/>
            <person name="Srinivasan S."/>
            <person name="Lee J.-J."/>
        </authorList>
    </citation>
    <scope>NUCLEOTIDE SEQUENCE [LARGE SCALE GENOMIC DNA]</scope>
    <source>
        <strain evidence="1 2">DY6</strain>
    </source>
</reference>
<keyword evidence="2" id="KW-1185">Reference proteome</keyword>
<gene>
    <name evidence="1" type="ORF">SY83_03300</name>
</gene>